<sequence>MSQSSGSRNTWKLCDCGGAIKRWTSWTYSNPVRRFEACENNRKNIGKAHYWEWVDEEICPRGKEVLPRLLRRIRGMEQELNQIEEDNEGLKDKLRVIEQENKELKAIIGRLGRQKMKMDEKIMVY</sequence>
<dbReference type="PANTHER" id="PTHR33248">
    <property type="entry name" value="ZINC ION-BINDING PROTEIN"/>
    <property type="match status" value="1"/>
</dbReference>
<evidence type="ECO:0000313" key="2">
    <source>
        <dbReference type="EMBL" id="CAB4284175.1"/>
    </source>
</evidence>
<evidence type="ECO:0000313" key="3">
    <source>
        <dbReference type="Proteomes" id="UP000507222"/>
    </source>
</evidence>
<evidence type="ECO:0000256" key="1">
    <source>
        <dbReference type="SAM" id="Coils"/>
    </source>
</evidence>
<reference evidence="2 3" key="1">
    <citation type="submission" date="2020-05" db="EMBL/GenBank/DDBJ databases">
        <authorList>
            <person name="Campoy J."/>
            <person name="Schneeberger K."/>
            <person name="Spophaly S."/>
        </authorList>
    </citation>
    <scope>NUCLEOTIDE SEQUENCE [LARGE SCALE GENOMIC DNA]</scope>
    <source>
        <strain evidence="2">PruArmRojPasFocal</strain>
    </source>
</reference>
<organism evidence="2 3">
    <name type="scientific">Prunus armeniaca</name>
    <name type="common">Apricot</name>
    <name type="synonym">Armeniaca vulgaris</name>
    <dbReference type="NCBI Taxonomy" id="36596"/>
    <lineage>
        <taxon>Eukaryota</taxon>
        <taxon>Viridiplantae</taxon>
        <taxon>Streptophyta</taxon>
        <taxon>Embryophyta</taxon>
        <taxon>Tracheophyta</taxon>
        <taxon>Spermatophyta</taxon>
        <taxon>Magnoliopsida</taxon>
        <taxon>eudicotyledons</taxon>
        <taxon>Gunneridae</taxon>
        <taxon>Pentapetalae</taxon>
        <taxon>rosids</taxon>
        <taxon>fabids</taxon>
        <taxon>Rosales</taxon>
        <taxon>Rosaceae</taxon>
        <taxon>Amygdaloideae</taxon>
        <taxon>Amygdaleae</taxon>
        <taxon>Prunus</taxon>
    </lineage>
</organism>
<gene>
    <name evidence="2" type="ORF">CURHAP_LOCUS39624</name>
</gene>
<proteinExistence type="predicted"/>
<dbReference type="AlphaFoldDB" id="A0A6J5V9V5"/>
<feature type="coiled-coil region" evidence="1">
    <location>
        <begin position="66"/>
        <end position="114"/>
    </location>
</feature>
<name>A0A6J5V9V5_PRUAR</name>
<accession>A0A6J5V9V5</accession>
<protein>
    <recommendedName>
        <fullName evidence="4">Zinc finger GRF-type domain-containing protein</fullName>
    </recommendedName>
</protein>
<dbReference type="Proteomes" id="UP000507222">
    <property type="component" value="Unassembled WGS sequence"/>
</dbReference>
<keyword evidence="1" id="KW-0175">Coiled coil</keyword>
<evidence type="ECO:0008006" key="4">
    <source>
        <dbReference type="Google" id="ProtNLM"/>
    </source>
</evidence>
<dbReference type="EMBL" id="CAEKDK010000006">
    <property type="protein sequence ID" value="CAB4284175.1"/>
    <property type="molecule type" value="Genomic_DNA"/>
</dbReference>